<dbReference type="GO" id="GO:0003700">
    <property type="term" value="F:DNA-binding transcription factor activity"/>
    <property type="evidence" value="ECO:0007669"/>
    <property type="project" value="InterPro"/>
</dbReference>
<dbReference type="GO" id="GO:0043565">
    <property type="term" value="F:sequence-specific DNA binding"/>
    <property type="evidence" value="ECO:0007669"/>
    <property type="project" value="InterPro"/>
</dbReference>
<evidence type="ECO:0000259" key="5">
    <source>
        <dbReference type="PROSITE" id="PS01124"/>
    </source>
</evidence>
<keyword evidence="3" id="KW-0804">Transcription</keyword>
<dbReference type="Pfam" id="PF12833">
    <property type="entry name" value="HTH_18"/>
    <property type="match status" value="1"/>
</dbReference>
<keyword evidence="7" id="KW-1185">Reference proteome</keyword>
<dbReference type="InterPro" id="IPR018062">
    <property type="entry name" value="HTH_AraC-typ_CS"/>
</dbReference>
<accession>A0A4S4BUG4</accession>
<dbReference type="Proteomes" id="UP000310636">
    <property type="component" value="Unassembled WGS sequence"/>
</dbReference>
<feature type="transmembrane region" description="Helical" evidence="4">
    <location>
        <begin position="21"/>
        <end position="44"/>
    </location>
</feature>
<sequence length="768" mass="87564">MTSTGRGEVAMAAQQVRKNVILVWIISYMAVLIVPLLFSVFFYIGTQRTLEAQIRKANDLLLNEIQLVIDMQVADAKRLATEIMWNDKVQDLIYSNKYERNDYRYDLYAIMQDLNQYATAYSSVAGFYLYWQQGKMVVRPDVYKSIGLSYEDLYAGSSISQTRWEQLLQSKQLQQFVAVTGLGYGGDEAQLLYIHSFPPSGDEEASTSIAVSMRADALLEMIGKIEQFNNGDVLLLNENGEVLLSLGQSDGGTIALPPGLTVDRGSFRGTFLGKSSQFSYIKSASSKLTYLTIVPENVMWEEAVNVRNLIYMDVSLSLLGGLLLTLYLVRRNYRPVRQLVFEKQRIQDKMQRQTTQLRSNFISRLLKGRIDTSTSIEDSLQAFQMELASERFGVLLIYLNKNEPFMQRIDDIDMQDRWKFLQFIVSNVVEEVVNRVNRGYVAEVDDMLACLVNLPESGDPSAAMQSLREAAEEVRTFLKREFKVELIISIGGIKSTLAEIPLAYSEALDAMEYKLIIDDDDIIVYEDLHGSAASPNPGGYYYPIQIEQKLINHVKVGETKQALDVIDSIMEKNFGEHTLTVPIARCLMFELVSTLMKTMNEIEEIEEAFEVRYPRALQNILACETVADIRRIISEVVEDLCQFTAMQYKTIRQRKNDNEHRKLIANVQQHIQSNYRDYDLNVTKLGDTFGLKATYLSKLFRDITGVGLLDYINVTRLEQVKKLLTDDKKPLQEVAEQCGFQDLNTFIRIFKKHEGLTPGKYKGLHSND</sequence>
<dbReference type="InterPro" id="IPR009057">
    <property type="entry name" value="Homeodomain-like_sf"/>
</dbReference>
<dbReference type="SUPFAM" id="SSF46689">
    <property type="entry name" value="Homeodomain-like"/>
    <property type="match status" value="1"/>
</dbReference>
<dbReference type="Gene3D" id="1.10.10.60">
    <property type="entry name" value="Homeodomain-like"/>
    <property type="match status" value="2"/>
</dbReference>
<evidence type="ECO:0000256" key="3">
    <source>
        <dbReference type="ARBA" id="ARBA00023163"/>
    </source>
</evidence>
<dbReference type="PROSITE" id="PS00041">
    <property type="entry name" value="HTH_ARAC_FAMILY_1"/>
    <property type="match status" value="1"/>
</dbReference>
<dbReference type="PROSITE" id="PS01124">
    <property type="entry name" value="HTH_ARAC_FAMILY_2"/>
    <property type="match status" value="1"/>
</dbReference>
<protein>
    <submittedName>
        <fullName evidence="6">Helix-turn-helix domain-containing protein</fullName>
    </submittedName>
</protein>
<dbReference type="PANTHER" id="PTHR43280">
    <property type="entry name" value="ARAC-FAMILY TRANSCRIPTIONAL REGULATOR"/>
    <property type="match status" value="1"/>
</dbReference>
<dbReference type="PANTHER" id="PTHR43280:SF2">
    <property type="entry name" value="HTH-TYPE TRANSCRIPTIONAL REGULATOR EXSA"/>
    <property type="match status" value="1"/>
</dbReference>
<evidence type="ECO:0000313" key="6">
    <source>
        <dbReference type="EMBL" id="THF78739.1"/>
    </source>
</evidence>
<dbReference type="AlphaFoldDB" id="A0A4S4BUG4"/>
<dbReference type="InterPro" id="IPR018060">
    <property type="entry name" value="HTH_AraC"/>
</dbReference>
<evidence type="ECO:0000256" key="2">
    <source>
        <dbReference type="ARBA" id="ARBA00023125"/>
    </source>
</evidence>
<proteinExistence type="predicted"/>
<keyword evidence="4" id="KW-0812">Transmembrane</keyword>
<dbReference type="InterPro" id="IPR020449">
    <property type="entry name" value="Tscrpt_reg_AraC-type_HTH"/>
</dbReference>
<keyword evidence="4" id="KW-1133">Transmembrane helix</keyword>
<feature type="domain" description="HTH araC/xylS-type" evidence="5">
    <location>
        <begin position="661"/>
        <end position="764"/>
    </location>
</feature>
<reference evidence="6 7" key="1">
    <citation type="submission" date="2019-04" db="EMBL/GenBank/DDBJ databases">
        <title>Cohnella sp. nov. isolated from preserved vegetables.</title>
        <authorList>
            <person name="Lin S.-Y."/>
            <person name="Hung M.-H."/>
            <person name="Young C.-C."/>
        </authorList>
    </citation>
    <scope>NUCLEOTIDE SEQUENCE [LARGE SCALE GENOMIC DNA]</scope>
    <source>
        <strain evidence="6 7">CC-MHH1044</strain>
    </source>
</reference>
<gene>
    <name evidence="6" type="ORF">E6C55_13510</name>
</gene>
<keyword evidence="2" id="KW-0238">DNA-binding</keyword>
<organism evidence="6 7">
    <name type="scientific">Cohnella fermenti</name>
    <dbReference type="NCBI Taxonomy" id="2565925"/>
    <lineage>
        <taxon>Bacteria</taxon>
        <taxon>Bacillati</taxon>
        <taxon>Bacillota</taxon>
        <taxon>Bacilli</taxon>
        <taxon>Bacillales</taxon>
        <taxon>Paenibacillaceae</taxon>
        <taxon>Cohnella</taxon>
    </lineage>
</organism>
<comment type="caution">
    <text evidence="6">The sequence shown here is derived from an EMBL/GenBank/DDBJ whole genome shotgun (WGS) entry which is preliminary data.</text>
</comment>
<evidence type="ECO:0000256" key="1">
    <source>
        <dbReference type="ARBA" id="ARBA00023015"/>
    </source>
</evidence>
<dbReference type="SMART" id="SM00342">
    <property type="entry name" value="HTH_ARAC"/>
    <property type="match status" value="1"/>
</dbReference>
<dbReference type="OrthoDB" id="2515823at2"/>
<name>A0A4S4BUG4_9BACL</name>
<keyword evidence="1" id="KW-0805">Transcription regulation</keyword>
<evidence type="ECO:0000313" key="7">
    <source>
        <dbReference type="Proteomes" id="UP000310636"/>
    </source>
</evidence>
<evidence type="ECO:0000256" key="4">
    <source>
        <dbReference type="SAM" id="Phobius"/>
    </source>
</evidence>
<dbReference type="InterPro" id="IPR041522">
    <property type="entry name" value="CdaR_GGDEF"/>
</dbReference>
<dbReference type="Pfam" id="PF17853">
    <property type="entry name" value="GGDEF_2"/>
    <property type="match status" value="1"/>
</dbReference>
<dbReference type="EMBL" id="SSOB01000015">
    <property type="protein sequence ID" value="THF78739.1"/>
    <property type="molecule type" value="Genomic_DNA"/>
</dbReference>
<dbReference type="PRINTS" id="PR00032">
    <property type="entry name" value="HTHARAC"/>
</dbReference>
<keyword evidence="4" id="KW-0472">Membrane</keyword>